<dbReference type="InterPro" id="IPR023631">
    <property type="entry name" value="Amidase_dom"/>
</dbReference>
<dbReference type="AlphaFoldDB" id="A0A139IV01"/>
<evidence type="ECO:0000313" key="4">
    <source>
        <dbReference type="EMBL" id="KXT18579.1"/>
    </source>
</evidence>
<dbReference type="EMBL" id="LFZO01000005">
    <property type="protein sequence ID" value="KXT18579.1"/>
    <property type="molecule type" value="Genomic_DNA"/>
</dbReference>
<evidence type="ECO:0000259" key="3">
    <source>
        <dbReference type="Pfam" id="PF01425"/>
    </source>
</evidence>
<dbReference type="OrthoDB" id="566138at2759"/>
<dbReference type="PROSITE" id="PS00571">
    <property type="entry name" value="AMIDASES"/>
    <property type="match status" value="1"/>
</dbReference>
<dbReference type="InterPro" id="IPR036928">
    <property type="entry name" value="AS_sf"/>
</dbReference>
<dbReference type="Gene3D" id="3.90.1300.10">
    <property type="entry name" value="Amidase signature (AS) domain"/>
    <property type="match status" value="1"/>
</dbReference>
<comment type="caution">
    <text evidence="4">The sequence shown here is derived from an EMBL/GenBank/DDBJ whole genome shotgun (WGS) entry which is preliminary data.</text>
</comment>
<dbReference type="InterPro" id="IPR020556">
    <property type="entry name" value="Amidase_CS"/>
</dbReference>
<dbReference type="PANTHER" id="PTHR42678:SF34">
    <property type="entry name" value="OS04G0183300 PROTEIN"/>
    <property type="match status" value="1"/>
</dbReference>
<protein>
    <recommendedName>
        <fullName evidence="3">Amidase domain-containing protein</fullName>
    </recommendedName>
</protein>
<dbReference type="STRING" id="113226.A0A139IV01"/>
<evidence type="ECO:0000256" key="2">
    <source>
        <dbReference type="SAM" id="MobiDB-lite"/>
    </source>
</evidence>
<dbReference type="PANTHER" id="PTHR42678">
    <property type="entry name" value="AMIDASE"/>
    <property type="match status" value="1"/>
</dbReference>
<dbReference type="SUPFAM" id="SSF75304">
    <property type="entry name" value="Amidase signature (AS) enzymes"/>
    <property type="match status" value="1"/>
</dbReference>
<gene>
    <name evidence="4" type="ORF">AC579_9797</name>
</gene>
<name>A0A139IV01_9PEZI</name>
<dbReference type="Pfam" id="PF01425">
    <property type="entry name" value="Amidase"/>
    <property type="match status" value="1"/>
</dbReference>
<evidence type="ECO:0000313" key="5">
    <source>
        <dbReference type="Proteomes" id="UP000073492"/>
    </source>
</evidence>
<reference evidence="4 5" key="1">
    <citation type="submission" date="2015-07" db="EMBL/GenBank/DDBJ databases">
        <title>Comparative genomics of the Sigatoka disease complex on banana suggests a link between parallel evolutionary changes in Pseudocercospora fijiensis and Pseudocercospora eumusae and increased virulence on the banana host.</title>
        <authorList>
            <person name="Chang T.-C."/>
            <person name="Salvucci A."/>
            <person name="Crous P.W."/>
            <person name="Stergiopoulos I."/>
        </authorList>
    </citation>
    <scope>NUCLEOTIDE SEQUENCE [LARGE SCALE GENOMIC DNA]</scope>
    <source>
        <strain evidence="4 5">CBS 116634</strain>
    </source>
</reference>
<keyword evidence="5" id="KW-1185">Reference proteome</keyword>
<proteinExistence type="inferred from homology"/>
<dbReference type="Proteomes" id="UP000073492">
    <property type="component" value="Unassembled WGS sequence"/>
</dbReference>
<sequence>MADAENETRLPVTLLDLLSVSLILRQTAPYLSVKELRRLSLASKKLRSLIYGESETWSYLNLVGVTRAIIETTPIDVGGFSWRAERMDESLTEDDFYAGPLRGILGSLHSKQVLKFVQTLILDGLTVPADLVREILAEDRYHVRVLSLREARQLNVTKLQQILRYSVRPTRETNTPRLKALYVFGPKDASKVAVPSNMKLDPAPSLGIMGSGAQLGGAQIGADWNARSSNDMQACLADGERKWYGCNGRVIKRPFSEWAETLQVCKGIINFDAVLCRGPRHDITKVASKDFLQPTIATIALGPAGCETCHSCPEQPAVFRESADHTLPLLAPVPLHSSTVRAAIRPDQTPDGSFPNLILRCEDCIRGRWCEQCNRWWCEDCYQEPVSRATLRTELQQAEMREDLQRDGWASVTNAPTGNQVKVFSKLCVEHCLVGEMMHGAGSGGMLVCIEIATYAAERVKCVKTGSSTHVDAASRNTVSRTMRTALKQRHIHVPLSSMNNINNRPGRSDAQCLASCLQSCRDRSPTPDVTADFLLSKAYSLSAASKHACLFSSNIVMSKLLRGLGVIATNSTKSPWRTYQRSFAAPMSFPRWSSIEHLQSAIAEGKITAKEATKQYLESVERQKDLNAVTAVNRKALEEAEALDSLPFDKRGPLHGLPIIIKDQIETAGIPTAYGSIACKDHIPLKDATLVTKLRQAGAVILGKSTMPDWAAAWFSTSSLSQTTRHPIDGSRDPGGSSSGSGTAVAADLALAAIGGDTGGSIRLPSSFCGLVGVKVTPGRISRDGMSSLVLTQDTPGPMTKTVSDAAKLLDVLVGYDENDDFTSINGLTSPTNFQNAIKQPSLKGKRLGVLRQVFGSHKGINNILDTTLQKLGKDTGCELIDVSIPTLPDLLSQTSVYILRSKSDINTFLQSREELSHLKIEDLHASKTYHQTLDLINALVKGPSVYTQSPHFGLAMESISRFQRTVASIFAQNNLDAMIYPTCQVLAPKTKDLLESRWSSFDFPTNTVIGSQLLWTAVSVPVGKCRDDEWPEDPELPVGLEILGTPLSEERILGLAAGVEDLIGKGGKES</sequence>
<accession>A0A139IV01</accession>
<feature type="domain" description="Amidase" evidence="3">
    <location>
        <begin position="612"/>
        <end position="1055"/>
    </location>
</feature>
<evidence type="ECO:0000256" key="1">
    <source>
        <dbReference type="ARBA" id="ARBA00009199"/>
    </source>
</evidence>
<organism evidence="4 5">
    <name type="scientific">Pseudocercospora musae</name>
    <dbReference type="NCBI Taxonomy" id="113226"/>
    <lineage>
        <taxon>Eukaryota</taxon>
        <taxon>Fungi</taxon>
        <taxon>Dikarya</taxon>
        <taxon>Ascomycota</taxon>
        <taxon>Pezizomycotina</taxon>
        <taxon>Dothideomycetes</taxon>
        <taxon>Dothideomycetidae</taxon>
        <taxon>Mycosphaerellales</taxon>
        <taxon>Mycosphaerellaceae</taxon>
        <taxon>Pseudocercospora</taxon>
    </lineage>
</organism>
<feature type="region of interest" description="Disordered" evidence="2">
    <location>
        <begin position="723"/>
        <end position="742"/>
    </location>
</feature>
<comment type="similarity">
    <text evidence="1">Belongs to the amidase family.</text>
</comment>